<proteinExistence type="predicted"/>
<reference evidence="2" key="1">
    <citation type="submission" date="2021-03" db="EMBL/GenBank/DDBJ databases">
        <title>Draft genome sequence of rust myrtle Austropuccinia psidii MF-1, a brazilian biotype.</title>
        <authorList>
            <person name="Quecine M.C."/>
            <person name="Pachon D.M.R."/>
            <person name="Bonatelli M.L."/>
            <person name="Correr F.H."/>
            <person name="Franceschini L.M."/>
            <person name="Leite T.F."/>
            <person name="Margarido G.R.A."/>
            <person name="Almeida C.A."/>
            <person name="Ferrarezi J.A."/>
            <person name="Labate C.A."/>
        </authorList>
    </citation>
    <scope>NUCLEOTIDE SEQUENCE</scope>
    <source>
        <strain evidence="2">MF-1</strain>
    </source>
</reference>
<keyword evidence="3" id="KW-1185">Reference proteome</keyword>
<dbReference type="Pfam" id="PF17921">
    <property type="entry name" value="Integrase_H2C2"/>
    <property type="match status" value="1"/>
</dbReference>
<protein>
    <recommendedName>
        <fullName evidence="1">Integrase zinc-binding domain-containing protein</fullName>
    </recommendedName>
</protein>
<organism evidence="2 3">
    <name type="scientific">Austropuccinia psidii MF-1</name>
    <dbReference type="NCBI Taxonomy" id="1389203"/>
    <lineage>
        <taxon>Eukaryota</taxon>
        <taxon>Fungi</taxon>
        <taxon>Dikarya</taxon>
        <taxon>Basidiomycota</taxon>
        <taxon>Pucciniomycotina</taxon>
        <taxon>Pucciniomycetes</taxon>
        <taxon>Pucciniales</taxon>
        <taxon>Sphaerophragmiaceae</taxon>
        <taxon>Austropuccinia</taxon>
    </lineage>
</organism>
<evidence type="ECO:0000313" key="2">
    <source>
        <dbReference type="EMBL" id="MBW0507077.1"/>
    </source>
</evidence>
<feature type="domain" description="Integrase zinc-binding" evidence="1">
    <location>
        <begin position="56"/>
        <end position="112"/>
    </location>
</feature>
<evidence type="ECO:0000313" key="3">
    <source>
        <dbReference type="Proteomes" id="UP000765509"/>
    </source>
</evidence>
<gene>
    <name evidence="2" type="ORF">O181_046792</name>
</gene>
<evidence type="ECO:0000259" key="1">
    <source>
        <dbReference type="Pfam" id="PF17921"/>
    </source>
</evidence>
<dbReference type="Proteomes" id="UP000765509">
    <property type="component" value="Unassembled WGS sequence"/>
</dbReference>
<dbReference type="EMBL" id="AVOT02019490">
    <property type="protein sequence ID" value="MBW0507077.1"/>
    <property type="molecule type" value="Genomic_DNA"/>
</dbReference>
<accession>A0A9Q3DWM3</accession>
<dbReference type="OrthoDB" id="2273864at2759"/>
<dbReference type="Gene3D" id="1.10.340.70">
    <property type="match status" value="1"/>
</dbReference>
<dbReference type="AlphaFoldDB" id="A0A9Q3DWM3"/>
<sequence length="124" mass="14553">MFSDLVYQVQKQVWKDNDYKEVLKRLARGESVPDYSLETQATLLFFTERVVFPSNQEIQLDIPQQRHNSPLAGHPGHEKTLNLIKSDLYWSGMNQIIKYYASSFHKCSRKKNIHNKKFGLIKPL</sequence>
<name>A0A9Q3DWM3_9BASI</name>
<comment type="caution">
    <text evidence="2">The sequence shown here is derived from an EMBL/GenBank/DDBJ whole genome shotgun (WGS) entry which is preliminary data.</text>
</comment>
<dbReference type="InterPro" id="IPR041588">
    <property type="entry name" value="Integrase_H2C2"/>
</dbReference>